<organism evidence="1 2">
    <name type="scientific">Cucumis sativus</name>
    <name type="common">Cucumber</name>
    <dbReference type="NCBI Taxonomy" id="3659"/>
    <lineage>
        <taxon>Eukaryota</taxon>
        <taxon>Viridiplantae</taxon>
        <taxon>Streptophyta</taxon>
        <taxon>Embryophyta</taxon>
        <taxon>Tracheophyta</taxon>
        <taxon>Spermatophyta</taxon>
        <taxon>Magnoliopsida</taxon>
        <taxon>eudicotyledons</taxon>
        <taxon>Gunneridae</taxon>
        <taxon>Pentapetalae</taxon>
        <taxon>rosids</taxon>
        <taxon>fabids</taxon>
        <taxon>Cucurbitales</taxon>
        <taxon>Cucurbitaceae</taxon>
        <taxon>Benincaseae</taxon>
        <taxon>Cucumis</taxon>
    </lineage>
</organism>
<evidence type="ECO:0000313" key="2">
    <source>
        <dbReference type="Proteomes" id="UP000029981"/>
    </source>
</evidence>
<reference evidence="1 2" key="1">
    <citation type="journal article" date="2009" name="Nat. Genet.">
        <title>The genome of the cucumber, Cucumis sativus L.</title>
        <authorList>
            <person name="Huang S."/>
            <person name="Li R."/>
            <person name="Zhang Z."/>
            <person name="Li L."/>
            <person name="Gu X."/>
            <person name="Fan W."/>
            <person name="Lucas W.J."/>
            <person name="Wang X."/>
            <person name="Xie B."/>
            <person name="Ni P."/>
            <person name="Ren Y."/>
            <person name="Zhu H."/>
            <person name="Li J."/>
            <person name="Lin K."/>
            <person name="Jin W."/>
            <person name="Fei Z."/>
            <person name="Li G."/>
            <person name="Staub J."/>
            <person name="Kilian A."/>
            <person name="van der Vossen E.A."/>
            <person name="Wu Y."/>
            <person name="Guo J."/>
            <person name="He J."/>
            <person name="Jia Z."/>
            <person name="Ren Y."/>
            <person name="Tian G."/>
            <person name="Lu Y."/>
            <person name="Ruan J."/>
            <person name="Qian W."/>
            <person name="Wang M."/>
            <person name="Huang Q."/>
            <person name="Li B."/>
            <person name="Xuan Z."/>
            <person name="Cao J."/>
            <person name="Asan"/>
            <person name="Wu Z."/>
            <person name="Zhang J."/>
            <person name="Cai Q."/>
            <person name="Bai Y."/>
            <person name="Zhao B."/>
            <person name="Han Y."/>
            <person name="Li Y."/>
            <person name="Li X."/>
            <person name="Wang S."/>
            <person name="Shi Q."/>
            <person name="Liu S."/>
            <person name="Cho W.K."/>
            <person name="Kim J.Y."/>
            <person name="Xu Y."/>
            <person name="Heller-Uszynska K."/>
            <person name="Miao H."/>
            <person name="Cheng Z."/>
            <person name="Zhang S."/>
            <person name="Wu J."/>
            <person name="Yang Y."/>
            <person name="Kang H."/>
            <person name="Li M."/>
            <person name="Liang H."/>
            <person name="Ren X."/>
            <person name="Shi Z."/>
            <person name="Wen M."/>
            <person name="Jian M."/>
            <person name="Yang H."/>
            <person name="Zhang G."/>
            <person name="Yang Z."/>
            <person name="Chen R."/>
            <person name="Liu S."/>
            <person name="Li J."/>
            <person name="Ma L."/>
            <person name="Liu H."/>
            <person name="Zhou Y."/>
            <person name="Zhao J."/>
            <person name="Fang X."/>
            <person name="Li G."/>
            <person name="Fang L."/>
            <person name="Li Y."/>
            <person name="Liu D."/>
            <person name="Zheng H."/>
            <person name="Zhang Y."/>
            <person name="Qin N."/>
            <person name="Li Z."/>
            <person name="Yang G."/>
            <person name="Yang S."/>
            <person name="Bolund L."/>
            <person name="Kristiansen K."/>
            <person name="Zheng H."/>
            <person name="Li S."/>
            <person name="Zhang X."/>
            <person name="Yang H."/>
            <person name="Wang J."/>
            <person name="Sun R."/>
            <person name="Zhang B."/>
            <person name="Jiang S."/>
            <person name="Wang J."/>
            <person name="Du Y."/>
            <person name="Li S."/>
        </authorList>
    </citation>
    <scope>NUCLEOTIDE SEQUENCE [LARGE SCALE GENOMIC DNA]</scope>
    <source>
        <strain evidence="2">cv. 9930</strain>
    </source>
</reference>
<dbReference type="AlphaFoldDB" id="A0A0A0K332"/>
<reference evidence="1 2" key="3">
    <citation type="journal article" date="2010" name="BMC Genomics">
        <title>Transcriptome sequencing and comparative analysis of cucumber flowers with different sex types.</title>
        <authorList>
            <person name="Guo S."/>
            <person name="Zheng Y."/>
            <person name="Joung J.G."/>
            <person name="Liu S."/>
            <person name="Zhang Z."/>
            <person name="Crasta O.R."/>
            <person name="Sobral B.W."/>
            <person name="Xu Y."/>
            <person name="Huang S."/>
            <person name="Fei Z."/>
        </authorList>
    </citation>
    <scope>NUCLEOTIDE SEQUENCE [LARGE SCALE GENOMIC DNA]</scope>
    <source>
        <strain evidence="2">cv. 9930</strain>
    </source>
</reference>
<proteinExistence type="predicted"/>
<reference evidence="1 2" key="2">
    <citation type="journal article" date="2009" name="PLoS ONE">
        <title>An integrated genetic and cytogenetic map of the cucumber genome.</title>
        <authorList>
            <person name="Ren Y."/>
            <person name="Zhang Z."/>
            <person name="Liu J."/>
            <person name="Staub J.E."/>
            <person name="Han Y."/>
            <person name="Cheng Z."/>
            <person name="Li X."/>
            <person name="Lu J."/>
            <person name="Miao H."/>
            <person name="Kang H."/>
            <person name="Xie B."/>
            <person name="Gu X."/>
            <person name="Wang X."/>
            <person name="Du Y."/>
            <person name="Jin W."/>
            <person name="Huang S."/>
        </authorList>
    </citation>
    <scope>NUCLEOTIDE SEQUENCE [LARGE SCALE GENOMIC DNA]</scope>
    <source>
        <strain evidence="2">cv. 9930</strain>
    </source>
</reference>
<dbReference type="EMBL" id="CM002928">
    <property type="protein sequence ID" value="KGN44055.1"/>
    <property type="molecule type" value="Genomic_DNA"/>
</dbReference>
<protein>
    <submittedName>
        <fullName evidence="1">Uncharacterized protein</fullName>
    </submittedName>
</protein>
<accession>A0A0A0K332</accession>
<reference evidence="1 2" key="4">
    <citation type="journal article" date="2011" name="BMC Genomics">
        <title>RNA-Seq improves annotation of protein-coding genes in the cucumber genome.</title>
        <authorList>
            <person name="Li Z."/>
            <person name="Zhang Z."/>
            <person name="Yan P."/>
            <person name="Huang S."/>
            <person name="Fei Z."/>
            <person name="Lin K."/>
        </authorList>
    </citation>
    <scope>NUCLEOTIDE SEQUENCE [LARGE SCALE GENOMIC DNA]</scope>
    <source>
        <strain evidence="2">cv. 9930</strain>
    </source>
</reference>
<dbReference type="InterPro" id="IPR008480">
    <property type="entry name" value="DUF761_pln"/>
</dbReference>
<evidence type="ECO:0000313" key="1">
    <source>
        <dbReference type="EMBL" id="KGN44055.1"/>
    </source>
</evidence>
<sequence>MLPPPKKVWNRFASKVILKLGRGFSKPSESITRTTRRFLSRLGSSDSSGRRCCRCSCHDQPEYWLQDRPSFGNNCNTNYYMEVEFENVEGEELEDEAVDEKAEEFIAKFHESLKLERLQHF</sequence>
<keyword evidence="2" id="KW-1185">Reference proteome</keyword>
<dbReference type="Pfam" id="PF05553">
    <property type="entry name" value="DUF761"/>
    <property type="match status" value="1"/>
</dbReference>
<dbReference type="Proteomes" id="UP000029981">
    <property type="component" value="Chromosome 7"/>
</dbReference>
<name>A0A0A0K332_CUCSA</name>
<dbReference type="Gramene" id="KGN44055">
    <property type="protein sequence ID" value="KGN44055"/>
    <property type="gene ID" value="Csa_7G145980"/>
</dbReference>
<gene>
    <name evidence="1" type="ORF">Csa_7G145980</name>
</gene>